<proteinExistence type="predicted"/>
<dbReference type="NCBIfam" id="TIGR01451">
    <property type="entry name" value="B_ant_repeat"/>
    <property type="match status" value="1"/>
</dbReference>
<evidence type="ECO:0000313" key="3">
    <source>
        <dbReference type="EMBL" id="MDO1451232.1"/>
    </source>
</evidence>
<dbReference type="EMBL" id="JAUKPO010000048">
    <property type="protein sequence ID" value="MDO1451232.1"/>
    <property type="molecule type" value="Genomic_DNA"/>
</dbReference>
<feature type="domain" description="Ig-like" evidence="1">
    <location>
        <begin position="1087"/>
        <end position="1164"/>
    </location>
</feature>
<evidence type="ECO:0000259" key="1">
    <source>
        <dbReference type="Pfam" id="PF19081"/>
    </source>
</evidence>
<dbReference type="Gene3D" id="2.80.10.50">
    <property type="match status" value="1"/>
</dbReference>
<comment type="caution">
    <text evidence="3">The sequence shown here is derived from an EMBL/GenBank/DDBJ whole genome shotgun (WGS) entry which is preliminary data.</text>
</comment>
<organism evidence="3 4">
    <name type="scientific">Rhodocytophaga aerolata</name>
    <dbReference type="NCBI Taxonomy" id="455078"/>
    <lineage>
        <taxon>Bacteria</taxon>
        <taxon>Pseudomonadati</taxon>
        <taxon>Bacteroidota</taxon>
        <taxon>Cytophagia</taxon>
        <taxon>Cytophagales</taxon>
        <taxon>Rhodocytophagaceae</taxon>
        <taxon>Rhodocytophaga</taxon>
    </lineage>
</organism>
<sequence>MFYFCAKQATIFFILLFVYFPFILIAQEFGWAKRIGYPAVYSGYNGTTTVDKDENIYVAGYSYGNNTFEINNSKVAVKYTEDGFFFIKYDSTGKVIWLRDIADHIDDFNGGSGAQLLSSTIDNSGNLWITGYYRYGIVFKGIARRDTFYTEAAIEEFFIAKYDSQGELLWAKSAGGRGYQRGVQLAVDEHGNCYVAGHYQSQMKFSDSFTLPPPTHLNACMFLAKYNSDGTLLWAKRVEGIEYYHFLELAIDTQGNPYVSSTYSGRMIYGGMDGEKETTLSINMSYNTFLAKFNKSGNVEWVKTIGSGKDYTESSGINGLEADYEGNIYVAGYHGAAVSFQRVGVADTTLAANTHFIGKYSSEGQLHWVTGFVTDGNFQTELALNHANKVYIIAVFKDKLIFNKNRVNQLTLTANGFLQIAIAGFENDGKFIGVHKVVSNGHLFAQSIAVGNTGKIYFTGQISGKEGVEFGNISLPSDTARGENDLTNFICSLKRVEYTGSYNSLRGTVFANENSSCEKDSQERGIDKIFLKAEPGHYYTSTDSLGNYAFYFPKGSYTISQILPSDTAIRKFIQECPVAPTSYIVNFTSYGKDTSGFDFANQVIYKPYLTIDVASDRRRRCFKSTTTVHYRNDGYAKAENVQVKVFMPAYVVPISASIPWSNKIDSLLIFNIGTLEAGASKTITIIDSVICGNESIRGLTQCTKAIITPFNESKIDPAWDQSYINLRAVCKENGFVRLSIKNTGTGHMADSAAYRIYLDAVQVFSANYKLQSGDSLILQVPVNGKTIRLEADLTAPHPYKGQPIVTLEGCGSGANVKISKGYVDLLPQDDSGEEVEVSCMPILDSYDPNDKMASPAGVSHDHIITAADELEYMIRFQNTGSDMAYNITIEDTLNEDLDIATLQIGASSHPCTWKITGEGLPKIIWTFRDINLPDSTSNEAKSHGFVKFKISQKKENPIGTLIKNKADIYFDYNSAITTNETLHTIGVLPFTTEKIVVDNCGNDPSIAQAGEDMLIQEVNSVDLQAIAPSRGAGRWQVVKGSGKIVSPFNPITLVTDLAIGETVLEWSVSLCDKVSKDSIRIERAVIPAMPIVNNPAPYCASEPIAAITAVGQQISWYNDAARKEKIAEGNSYQPLLTRTDTFYVTQSVSGYESLAKRVIVRIKPTPQAPQVDAAGYICEGKLLSPLIASGEHIVWYSDESLKRKIAEGNTFRHPVVTGDLYVTQQVEGCRSSATKVTFRPRGVEYDKMYVSNVITPNGDDKNDTFTGPQFPEGSCIGNFLRIVIYNRWGKQVYESSDANFSWQATQVASGVYFYSIQYSNFSYRGSISILR</sequence>
<dbReference type="InterPro" id="IPR055353">
    <property type="entry name" value="DUF7619"/>
</dbReference>
<dbReference type="Proteomes" id="UP001168528">
    <property type="component" value="Unassembled WGS sequence"/>
</dbReference>
<dbReference type="SUPFAM" id="SSF63829">
    <property type="entry name" value="Calcium-dependent phosphotriesterase"/>
    <property type="match status" value="1"/>
</dbReference>
<dbReference type="PANTHER" id="PTHR35580">
    <property type="entry name" value="CELL SURFACE GLYCOPROTEIN (S-LAYER PROTEIN)-LIKE PROTEIN"/>
    <property type="match status" value="1"/>
</dbReference>
<dbReference type="InterPro" id="IPR044023">
    <property type="entry name" value="Ig_7"/>
</dbReference>
<dbReference type="InterPro" id="IPR052918">
    <property type="entry name" value="Motility_Chemotaxis_Reg"/>
</dbReference>
<dbReference type="InterPro" id="IPR047589">
    <property type="entry name" value="DUF11_rpt"/>
</dbReference>
<accession>A0ABT8RGK8</accession>
<keyword evidence="4" id="KW-1185">Reference proteome</keyword>
<dbReference type="Pfam" id="PF19081">
    <property type="entry name" value="Ig_7"/>
    <property type="match status" value="1"/>
</dbReference>
<evidence type="ECO:0000313" key="4">
    <source>
        <dbReference type="Proteomes" id="UP001168528"/>
    </source>
</evidence>
<gene>
    <name evidence="3" type="ORF">Q0590_33470</name>
</gene>
<evidence type="ECO:0000259" key="2">
    <source>
        <dbReference type="Pfam" id="PF24595"/>
    </source>
</evidence>
<dbReference type="PANTHER" id="PTHR35580:SF1">
    <property type="entry name" value="PHYTASE-LIKE DOMAIN-CONTAINING PROTEIN"/>
    <property type="match status" value="1"/>
</dbReference>
<dbReference type="SUPFAM" id="SSF101898">
    <property type="entry name" value="NHL repeat"/>
    <property type="match status" value="1"/>
</dbReference>
<dbReference type="RefSeq" id="WP_302042032.1">
    <property type="nucleotide sequence ID" value="NZ_JAUKPO010000048.1"/>
</dbReference>
<feature type="domain" description="DUF7619" evidence="2">
    <location>
        <begin position="847"/>
        <end position="983"/>
    </location>
</feature>
<reference evidence="3" key="1">
    <citation type="submission" date="2023-07" db="EMBL/GenBank/DDBJ databases">
        <title>The genome sequence of Rhodocytophaga aerolata KACC 12507.</title>
        <authorList>
            <person name="Zhang X."/>
        </authorList>
    </citation>
    <scope>NUCLEOTIDE SEQUENCE</scope>
    <source>
        <strain evidence="3">KACC 12507</strain>
    </source>
</reference>
<protein>
    <submittedName>
        <fullName evidence="3">Gliding motility-associated C-terminal domain-containing protein</fullName>
    </submittedName>
</protein>
<dbReference type="Pfam" id="PF13585">
    <property type="entry name" value="CHU_C"/>
    <property type="match status" value="1"/>
</dbReference>
<name>A0ABT8RGK8_9BACT</name>
<dbReference type="Pfam" id="PF24595">
    <property type="entry name" value="DUF7619"/>
    <property type="match status" value="1"/>
</dbReference>